<feature type="compositionally biased region" description="Polar residues" evidence="3">
    <location>
        <begin position="550"/>
        <end position="582"/>
    </location>
</feature>
<evidence type="ECO:0000259" key="5">
    <source>
        <dbReference type="PROSITE" id="PS50011"/>
    </source>
</evidence>
<keyword evidence="4" id="KW-0472">Membrane</keyword>
<evidence type="ECO:0000256" key="2">
    <source>
        <dbReference type="PROSITE-ProRule" id="PRU10141"/>
    </source>
</evidence>
<proteinExistence type="predicted"/>
<dbReference type="PROSITE" id="PS50011">
    <property type="entry name" value="PROTEIN_KINASE_DOM"/>
    <property type="match status" value="1"/>
</dbReference>
<dbReference type="Pfam" id="PF07714">
    <property type="entry name" value="PK_Tyr_Ser-Thr"/>
    <property type="match status" value="2"/>
</dbReference>
<comment type="subcellular location">
    <subcellularLocation>
        <location evidence="1">Membrane</location>
        <topology evidence="1">Single-pass membrane protein</topology>
    </subcellularLocation>
</comment>
<dbReference type="InterPro" id="IPR050122">
    <property type="entry name" value="RTK"/>
</dbReference>
<dbReference type="FunFam" id="1.10.510.10:FF:000986">
    <property type="entry name" value="Protein tyrosine kinase 2aa"/>
    <property type="match status" value="1"/>
</dbReference>
<sequence>MARGVTCVWRGQRNPPPVENLTVNYSTCTHDSISCPDFFCDPLEQIGRHICLQDCTDLVVGGNHNPNGVGIMSAGTKAVCTCDVHGTCTCAPPNKGGDKKSKTRAAGKQHPVATVLNTTTTTVLRDPHVSTEIASREASCGAECLVGIFVASLFLFFCSIAGIIYFRLQRVWESEKRQKVYTHNLTHDPAEPLASPDPRTVPDPKWEFPRSRLIIEQTLGEGEFGRVLRARALDIGGISGCTTVAVKTLKENANTGELNDLLSEYQLLKEVTHPNVIRLLGACTTPGAPILAARNVLLAANKICKISDFGLTRDVYEDDAYLKRSKGRVPVKWMALESLADHMYTSKSDVWSFGVLMWELVTLGASPYPGVAVHNLFHLLKAGYRMEKPDNCSIQLYNIMRSCWYEHPQDRPPFKELTATFERMLEDGVEYLDLNPRIVHNRTYFTSPQDLLAKHDEARHNLSLSSTECDIQLSQRDRQKSCSSRCDSSGDDSHLQVTPEDEQRLLSNQGLELSISSAAISKHLYQNELSNHNEQSEEIAKPHNPYLTPIHNNSTVSETSKQSRPQSYLNMDGNLTSPDNDTQQDLLFFSVENTPQFSNESSKVTYF</sequence>
<dbReference type="Pfam" id="PF22540">
    <property type="entry name" value="RET_CRD"/>
    <property type="match status" value="1"/>
</dbReference>
<dbReference type="AlphaFoldDB" id="A0AAD8A9M5"/>
<evidence type="ECO:0000256" key="3">
    <source>
        <dbReference type="SAM" id="MobiDB-lite"/>
    </source>
</evidence>
<dbReference type="SUPFAM" id="SSF56112">
    <property type="entry name" value="Protein kinase-like (PK-like)"/>
    <property type="match status" value="1"/>
</dbReference>
<dbReference type="PROSITE" id="PS00107">
    <property type="entry name" value="PROTEIN_KINASE_ATP"/>
    <property type="match status" value="1"/>
</dbReference>
<dbReference type="InterPro" id="IPR011009">
    <property type="entry name" value="Kinase-like_dom_sf"/>
</dbReference>
<gene>
    <name evidence="6" type="ORF">L9F63_027370</name>
</gene>
<dbReference type="Proteomes" id="UP001233999">
    <property type="component" value="Unassembled WGS sequence"/>
</dbReference>
<feature type="transmembrane region" description="Helical" evidence="4">
    <location>
        <begin position="145"/>
        <end position="168"/>
    </location>
</feature>
<accession>A0AAD8A9M5</accession>
<name>A0AAD8A9M5_DIPPU</name>
<dbReference type="InterPro" id="IPR001245">
    <property type="entry name" value="Ser-Thr/Tyr_kinase_cat_dom"/>
</dbReference>
<comment type="caution">
    <text evidence="6">The sequence shown here is derived from an EMBL/GenBank/DDBJ whole genome shotgun (WGS) entry which is preliminary data.</text>
</comment>
<dbReference type="PANTHER" id="PTHR24416">
    <property type="entry name" value="TYROSINE-PROTEIN KINASE RECEPTOR"/>
    <property type="match status" value="1"/>
</dbReference>
<feature type="region of interest" description="Disordered" evidence="3">
    <location>
        <begin position="530"/>
        <end position="582"/>
    </location>
</feature>
<dbReference type="InterPro" id="IPR055162">
    <property type="entry name" value="RET_CRD"/>
</dbReference>
<dbReference type="GO" id="GO:0004714">
    <property type="term" value="F:transmembrane receptor protein tyrosine kinase activity"/>
    <property type="evidence" value="ECO:0007669"/>
    <property type="project" value="TreeGrafter"/>
</dbReference>
<dbReference type="GO" id="GO:0007169">
    <property type="term" value="P:cell surface receptor protein tyrosine kinase signaling pathway"/>
    <property type="evidence" value="ECO:0007669"/>
    <property type="project" value="TreeGrafter"/>
</dbReference>
<dbReference type="InterPro" id="IPR017441">
    <property type="entry name" value="Protein_kinase_ATP_BS"/>
</dbReference>
<dbReference type="InterPro" id="IPR000719">
    <property type="entry name" value="Prot_kinase_dom"/>
</dbReference>
<dbReference type="GO" id="GO:0043235">
    <property type="term" value="C:receptor complex"/>
    <property type="evidence" value="ECO:0007669"/>
    <property type="project" value="TreeGrafter"/>
</dbReference>
<dbReference type="GO" id="GO:0005524">
    <property type="term" value="F:ATP binding"/>
    <property type="evidence" value="ECO:0007669"/>
    <property type="project" value="UniProtKB-UniRule"/>
</dbReference>
<dbReference type="GO" id="GO:0005886">
    <property type="term" value="C:plasma membrane"/>
    <property type="evidence" value="ECO:0007669"/>
    <property type="project" value="TreeGrafter"/>
</dbReference>
<keyword evidence="7" id="KW-1185">Reference proteome</keyword>
<dbReference type="PANTHER" id="PTHR24416:SF617">
    <property type="entry name" value="RET ONCOGENE, ISOFORM A"/>
    <property type="match status" value="1"/>
</dbReference>
<dbReference type="PRINTS" id="PR00109">
    <property type="entry name" value="TYRKINASE"/>
</dbReference>
<evidence type="ECO:0000313" key="6">
    <source>
        <dbReference type="EMBL" id="KAJ9594646.1"/>
    </source>
</evidence>
<evidence type="ECO:0000256" key="1">
    <source>
        <dbReference type="ARBA" id="ARBA00004167"/>
    </source>
</evidence>
<organism evidence="6 7">
    <name type="scientific">Diploptera punctata</name>
    <name type="common">Pacific beetle cockroach</name>
    <dbReference type="NCBI Taxonomy" id="6984"/>
    <lineage>
        <taxon>Eukaryota</taxon>
        <taxon>Metazoa</taxon>
        <taxon>Ecdysozoa</taxon>
        <taxon>Arthropoda</taxon>
        <taxon>Hexapoda</taxon>
        <taxon>Insecta</taxon>
        <taxon>Pterygota</taxon>
        <taxon>Neoptera</taxon>
        <taxon>Polyneoptera</taxon>
        <taxon>Dictyoptera</taxon>
        <taxon>Blattodea</taxon>
        <taxon>Blaberoidea</taxon>
        <taxon>Blaberidae</taxon>
        <taxon>Diplopterinae</taxon>
        <taxon>Diploptera</taxon>
    </lineage>
</organism>
<keyword evidence="4" id="KW-0812">Transmembrane</keyword>
<keyword evidence="2" id="KW-0547">Nucleotide-binding</keyword>
<keyword evidence="2" id="KW-0067">ATP-binding</keyword>
<evidence type="ECO:0000256" key="4">
    <source>
        <dbReference type="SAM" id="Phobius"/>
    </source>
</evidence>
<dbReference type="Gene3D" id="3.30.200.20">
    <property type="entry name" value="Phosphorylase Kinase, domain 1"/>
    <property type="match status" value="1"/>
</dbReference>
<feature type="domain" description="Protein kinase" evidence="5">
    <location>
        <begin position="213"/>
        <end position="425"/>
    </location>
</feature>
<feature type="binding site" evidence="2">
    <location>
        <position position="247"/>
    </location>
    <ligand>
        <name>ATP</name>
        <dbReference type="ChEBI" id="CHEBI:30616"/>
    </ligand>
</feature>
<protein>
    <recommendedName>
        <fullName evidence="5">Protein kinase domain-containing protein</fullName>
    </recommendedName>
</protein>
<dbReference type="EMBL" id="JASPKZ010002775">
    <property type="protein sequence ID" value="KAJ9594646.1"/>
    <property type="molecule type" value="Genomic_DNA"/>
</dbReference>
<keyword evidence="4" id="KW-1133">Transmembrane helix</keyword>
<evidence type="ECO:0000313" key="7">
    <source>
        <dbReference type="Proteomes" id="UP001233999"/>
    </source>
</evidence>
<reference evidence="6" key="2">
    <citation type="submission" date="2023-05" db="EMBL/GenBank/DDBJ databases">
        <authorList>
            <person name="Fouks B."/>
        </authorList>
    </citation>
    <scope>NUCLEOTIDE SEQUENCE</scope>
    <source>
        <strain evidence="6">Stay&amp;Tobe</strain>
        <tissue evidence="6">Testes</tissue>
    </source>
</reference>
<dbReference type="Gene3D" id="1.10.510.10">
    <property type="entry name" value="Transferase(Phosphotransferase) domain 1"/>
    <property type="match status" value="1"/>
</dbReference>
<reference evidence="6" key="1">
    <citation type="journal article" date="2023" name="IScience">
        <title>Live-bearing cockroach genome reveals convergent evolutionary mechanisms linked to viviparity in insects and beyond.</title>
        <authorList>
            <person name="Fouks B."/>
            <person name="Harrison M.C."/>
            <person name="Mikhailova A.A."/>
            <person name="Marchal E."/>
            <person name="English S."/>
            <person name="Carruthers M."/>
            <person name="Jennings E.C."/>
            <person name="Chiamaka E.L."/>
            <person name="Frigard R.A."/>
            <person name="Pippel M."/>
            <person name="Attardo G.M."/>
            <person name="Benoit J.B."/>
            <person name="Bornberg-Bauer E."/>
            <person name="Tobe S.S."/>
        </authorList>
    </citation>
    <scope>NUCLEOTIDE SEQUENCE</scope>
    <source>
        <strain evidence="6">Stay&amp;Tobe</strain>
    </source>
</reference>